<protein>
    <submittedName>
        <fullName evidence="1">Uncharacterized protein</fullName>
    </submittedName>
</protein>
<organism evidence="1 2">
    <name type="scientific">Rhizophagus irregularis</name>
    <dbReference type="NCBI Taxonomy" id="588596"/>
    <lineage>
        <taxon>Eukaryota</taxon>
        <taxon>Fungi</taxon>
        <taxon>Fungi incertae sedis</taxon>
        <taxon>Mucoromycota</taxon>
        <taxon>Glomeromycotina</taxon>
        <taxon>Glomeromycetes</taxon>
        <taxon>Glomerales</taxon>
        <taxon>Glomeraceae</taxon>
        <taxon>Rhizophagus</taxon>
    </lineage>
</organism>
<dbReference type="VEuPathDB" id="FungiDB:RhiirFUN_014143"/>
<dbReference type="VEuPathDB" id="FungiDB:FUN_016116"/>
<gene>
    <name evidence="1" type="ORF">RhiirA4_480769</name>
</gene>
<reference evidence="1 2" key="1">
    <citation type="submission" date="2015-10" db="EMBL/GenBank/DDBJ databases">
        <title>Genome analyses suggest a sexual origin of heterokaryosis in a supposedly ancient asexual fungus.</title>
        <authorList>
            <person name="Ropars J."/>
            <person name="Sedzielewska K."/>
            <person name="Noel J."/>
            <person name="Charron P."/>
            <person name="Farinelli L."/>
            <person name="Marton T."/>
            <person name="Kruger M."/>
            <person name="Pelin A."/>
            <person name="Brachmann A."/>
            <person name="Corradi N."/>
        </authorList>
    </citation>
    <scope>NUCLEOTIDE SEQUENCE [LARGE SCALE GENOMIC DNA]</scope>
    <source>
        <strain evidence="1 2">A4</strain>
    </source>
</reference>
<dbReference type="EMBL" id="LLXI01003119">
    <property type="protein sequence ID" value="PKY58663.1"/>
    <property type="molecule type" value="Genomic_DNA"/>
</dbReference>
<evidence type="ECO:0000313" key="2">
    <source>
        <dbReference type="Proteomes" id="UP000234323"/>
    </source>
</evidence>
<keyword evidence="2" id="KW-1185">Reference proteome</keyword>
<dbReference type="Proteomes" id="UP000234323">
    <property type="component" value="Unassembled WGS sequence"/>
</dbReference>
<sequence length="602" mass="70413">MKYSHISREKAEQRLRELLDVIKSESSKVNRMKASYLIDNFESWVQTTDCESYWLDLEGSFSRKKHQMVGRESAYKTIKIFTKKITDEEEAINELQIIISPLKISFHISDIQIEIFSDEESLTEKDENRTNKEFRLFKRQKIWDENKENSDDEDNDSWAPPKFSITLRPRLILKSGKNVKNLLNGVPLNRFWNGYHLILDRDNGWLLNYMEIEDFEELVEICYSHGAVEVPMELKNMLKTLMNEKTVRSLREMQLSMQRQLNLDDILFYQKKWILSTIDNWLDYIELSSKNPLIKINSESHKSASIYYSLIDRLAIQYFRALRAVYANLHGKQPDIYFRDNILKIEPGNVEIAKDDMIKDTDLDTNKSLRENIYEIHYAYDSLPTSKKEKIFEMDFMSFVITDNHIDTYVTLITNFISLPRFVYDMIYPTEFAVNTLVGCMYSILKMVLRMNQTVETMRKAKVNDSDPLIDSPIKFKYFCDPRISLPIIPVTTTEKSGSSKKNVNKNTNKKTKNKLKVWKSPKYEAYIKKGRSINEGSYVCELLAPLLNIVMSDLPGKPIAWNIWGEEGSSASATRKGSRKIAQRAVKISRQCYKPKVVLLM</sequence>
<dbReference type="AlphaFoldDB" id="A0A2I1HIE9"/>
<evidence type="ECO:0000313" key="1">
    <source>
        <dbReference type="EMBL" id="PKY58663.1"/>
    </source>
</evidence>
<dbReference type="VEuPathDB" id="FungiDB:FUN_016551"/>
<accession>A0A2I1HIE9</accession>
<comment type="caution">
    <text evidence="1">The sequence shown here is derived from an EMBL/GenBank/DDBJ whole genome shotgun (WGS) entry which is preliminary data.</text>
</comment>
<dbReference type="VEuPathDB" id="FungiDB:RhiirA1_542703"/>
<proteinExistence type="predicted"/>
<name>A0A2I1HIE9_9GLOM</name>